<keyword evidence="6 12" id="KW-1133">Transmembrane helix</keyword>
<dbReference type="Pfam" id="PF00487">
    <property type="entry name" value="FA_desaturase"/>
    <property type="match status" value="1"/>
</dbReference>
<dbReference type="RefSeq" id="WP_251811701.1">
    <property type="nucleotide sequence ID" value="NZ_CP101527.1"/>
</dbReference>
<evidence type="ECO:0000256" key="6">
    <source>
        <dbReference type="ARBA" id="ARBA00022989"/>
    </source>
</evidence>
<evidence type="ECO:0000256" key="9">
    <source>
        <dbReference type="ARBA" id="ARBA00023098"/>
    </source>
</evidence>
<organism evidence="14 15">
    <name type="scientific">Alkalimarinus sediminis</name>
    <dbReference type="NCBI Taxonomy" id="1632866"/>
    <lineage>
        <taxon>Bacteria</taxon>
        <taxon>Pseudomonadati</taxon>
        <taxon>Pseudomonadota</taxon>
        <taxon>Gammaproteobacteria</taxon>
        <taxon>Alteromonadales</taxon>
        <taxon>Alteromonadaceae</taxon>
        <taxon>Alkalimarinus</taxon>
    </lineage>
</organism>
<dbReference type="GO" id="GO:0006633">
    <property type="term" value="P:fatty acid biosynthetic process"/>
    <property type="evidence" value="ECO:0007669"/>
    <property type="project" value="UniProtKB-KW"/>
</dbReference>
<dbReference type="CDD" id="cd03505">
    <property type="entry name" value="Delta9-FADS-like"/>
    <property type="match status" value="1"/>
</dbReference>
<evidence type="ECO:0000256" key="7">
    <source>
        <dbReference type="ARBA" id="ARBA00023002"/>
    </source>
</evidence>
<dbReference type="AlphaFoldDB" id="A0A9E8KRD7"/>
<dbReference type="InterPro" id="IPR015876">
    <property type="entry name" value="Acyl-CoA_DS"/>
</dbReference>
<dbReference type="GO" id="GO:0016717">
    <property type="term" value="F:oxidoreductase activity, acting on paired donors, with oxidation of a pair of donors resulting in the reduction of molecular oxygen to two molecules of water"/>
    <property type="evidence" value="ECO:0007669"/>
    <property type="project" value="InterPro"/>
</dbReference>
<evidence type="ECO:0000256" key="12">
    <source>
        <dbReference type="SAM" id="Phobius"/>
    </source>
</evidence>
<reference evidence="14" key="1">
    <citation type="submission" date="2022-07" db="EMBL/GenBank/DDBJ databases">
        <title>Alkalimarinus sp. nov., isolated from gut of a Alitta virens.</title>
        <authorList>
            <person name="Yang A.I."/>
            <person name="Shin N.-R."/>
        </authorList>
    </citation>
    <scope>NUCLEOTIDE SEQUENCE</scope>
    <source>
        <strain evidence="14">FA028</strain>
    </source>
</reference>
<dbReference type="PANTHER" id="PTHR11351:SF31">
    <property type="entry name" value="DESATURASE 1, ISOFORM A-RELATED"/>
    <property type="match status" value="1"/>
</dbReference>
<evidence type="ECO:0000256" key="10">
    <source>
        <dbReference type="ARBA" id="ARBA00023136"/>
    </source>
</evidence>
<evidence type="ECO:0000256" key="2">
    <source>
        <dbReference type="ARBA" id="ARBA00008749"/>
    </source>
</evidence>
<feature type="transmembrane region" description="Helical" evidence="12">
    <location>
        <begin position="217"/>
        <end position="237"/>
    </location>
</feature>
<keyword evidence="15" id="KW-1185">Reference proteome</keyword>
<keyword evidence="8" id="KW-0408">Iron</keyword>
<evidence type="ECO:0000256" key="1">
    <source>
        <dbReference type="ARBA" id="ARBA00004141"/>
    </source>
</evidence>
<evidence type="ECO:0000313" key="14">
    <source>
        <dbReference type="EMBL" id="UZW75952.1"/>
    </source>
</evidence>
<dbReference type="GO" id="GO:0016020">
    <property type="term" value="C:membrane"/>
    <property type="evidence" value="ECO:0007669"/>
    <property type="project" value="UniProtKB-SubCell"/>
</dbReference>
<comment type="similarity">
    <text evidence="2">Belongs to the fatty acid desaturase type 2 family.</text>
</comment>
<evidence type="ECO:0000256" key="4">
    <source>
        <dbReference type="ARBA" id="ARBA00022692"/>
    </source>
</evidence>
<evidence type="ECO:0000256" key="5">
    <source>
        <dbReference type="ARBA" id="ARBA00022832"/>
    </source>
</evidence>
<feature type="transmembrane region" description="Helical" evidence="12">
    <location>
        <begin position="182"/>
        <end position="205"/>
    </location>
</feature>
<keyword evidence="7 14" id="KW-0560">Oxidoreductase</keyword>
<proteinExistence type="inferred from homology"/>
<feature type="domain" description="Fatty acid desaturase" evidence="13">
    <location>
        <begin position="63"/>
        <end position="285"/>
    </location>
</feature>
<keyword evidence="3" id="KW-0444">Lipid biosynthesis</keyword>
<keyword evidence="10 12" id="KW-0472">Membrane</keyword>
<feature type="transmembrane region" description="Helical" evidence="12">
    <location>
        <begin position="68"/>
        <end position="87"/>
    </location>
</feature>
<gene>
    <name evidence="14" type="ORF">NNL22_05055</name>
</gene>
<comment type="subcellular location">
    <subcellularLocation>
        <location evidence="1">Membrane</location>
        <topology evidence="1">Multi-pass membrane protein</topology>
    </subcellularLocation>
</comment>
<dbReference type="Proteomes" id="UP001164472">
    <property type="component" value="Chromosome"/>
</dbReference>
<evidence type="ECO:0000256" key="11">
    <source>
        <dbReference type="ARBA" id="ARBA00023160"/>
    </source>
</evidence>
<keyword evidence="9" id="KW-0443">Lipid metabolism</keyword>
<keyword evidence="4 12" id="KW-0812">Transmembrane</keyword>
<dbReference type="KEGG" id="asem:NNL22_05055"/>
<feature type="transmembrane region" description="Helical" evidence="12">
    <location>
        <begin position="43"/>
        <end position="62"/>
    </location>
</feature>
<dbReference type="PANTHER" id="PTHR11351">
    <property type="entry name" value="ACYL-COA DESATURASE"/>
    <property type="match status" value="1"/>
</dbReference>
<name>A0A9E8KRD7_9ALTE</name>
<keyword evidence="5" id="KW-0276">Fatty acid metabolism</keyword>
<keyword evidence="11" id="KW-0275">Fatty acid biosynthesis</keyword>
<dbReference type="EC" id="1.14.19.-" evidence="14"/>
<evidence type="ECO:0000256" key="8">
    <source>
        <dbReference type="ARBA" id="ARBA00023004"/>
    </source>
</evidence>
<accession>A0A9E8KRD7</accession>
<evidence type="ECO:0000313" key="15">
    <source>
        <dbReference type="Proteomes" id="UP001164472"/>
    </source>
</evidence>
<dbReference type="EMBL" id="CP101527">
    <property type="protein sequence ID" value="UZW75952.1"/>
    <property type="molecule type" value="Genomic_DNA"/>
</dbReference>
<dbReference type="PRINTS" id="PR00075">
    <property type="entry name" value="FACDDSATRASE"/>
</dbReference>
<sequence length="338" mass="39212">MSIKSTAQPRGRQLLNTMIRWVDSEAEPYSANTDPETQHKINWVRCIPFLVVHLACLGVIWTGWSATAIWFCLGFFWLRMFAVTAFYHRLFSHRTYKTNRAWQFVFAVIGNASCQRGPLWWASHHRKHHKHSDQEEDLHSPVAHGFWFSHVGWFMSEAGFKTDYSVIKDLARFPELRFLNRFDVLVPAVFAVLIFGLGELIGSLWPETGTNGWQMLVWGFFISTTLLFHATFTINSLGHVWGSRRFKTKDQSRNNPWLALLTLGEGWHNNHHRFAVSTRQGFYWWEVDISYYLLKLFSFLGIVSDLNPVPVRILEEGKQSAASADRKQIKGIANDEFS</sequence>
<evidence type="ECO:0000259" key="13">
    <source>
        <dbReference type="Pfam" id="PF00487"/>
    </source>
</evidence>
<dbReference type="InterPro" id="IPR005804">
    <property type="entry name" value="FA_desaturase_dom"/>
</dbReference>
<protein>
    <submittedName>
        <fullName evidence="14">Fatty acid desaturase</fullName>
        <ecNumber evidence="14">1.14.19.-</ecNumber>
    </submittedName>
</protein>
<evidence type="ECO:0000256" key="3">
    <source>
        <dbReference type="ARBA" id="ARBA00022516"/>
    </source>
</evidence>